<dbReference type="Pfam" id="PF00702">
    <property type="entry name" value="Hydrolase"/>
    <property type="match status" value="1"/>
</dbReference>
<dbReference type="Proteomes" id="UP000824001">
    <property type="component" value="Unassembled WGS sequence"/>
</dbReference>
<accession>A0A9D1FD34</accession>
<protein>
    <submittedName>
        <fullName evidence="2">HAD family hydrolase</fullName>
    </submittedName>
</protein>
<dbReference type="PANTHER" id="PTHR43316:SF3">
    <property type="entry name" value="HALOACID DEHALOGENASE, TYPE II (AFU_ORTHOLOGUE AFUA_2G07750)-RELATED"/>
    <property type="match status" value="1"/>
</dbReference>
<dbReference type="SUPFAM" id="SSF56784">
    <property type="entry name" value="HAD-like"/>
    <property type="match status" value="1"/>
</dbReference>
<sequence>MSLKYLLFDLDGTLLPMDNDEFTRKYFKLLAAKLAPHGYDGAQLVEAIWSGVAAMVKNDGTRTNEAAFWQRMTEIYGGKILGDKGLFEDFYAHDFEKARAFCGFNAAAARVVRRAKERGYRVALATNPLFPRVATDMRIRWAGLEPEDFELVTTYEDSPYCKPNPDYYRYVLARLGASPEESLMTGNDLGEDVRAAGRAGIRGFLLTDCLINRENEDISALPHGGFDELEAFLDTCP</sequence>
<dbReference type="InterPro" id="IPR006439">
    <property type="entry name" value="HAD-SF_hydro_IA"/>
</dbReference>
<name>A0A9D1FD34_9FIRM</name>
<dbReference type="InterPro" id="IPR036412">
    <property type="entry name" value="HAD-like_sf"/>
</dbReference>
<evidence type="ECO:0000313" key="3">
    <source>
        <dbReference type="Proteomes" id="UP000824001"/>
    </source>
</evidence>
<dbReference type="SFLD" id="SFLDS00003">
    <property type="entry name" value="Haloacid_Dehalogenase"/>
    <property type="match status" value="1"/>
</dbReference>
<organism evidence="2 3">
    <name type="scientific">Candidatus Scatomorpha merdipullorum</name>
    <dbReference type="NCBI Taxonomy" id="2840927"/>
    <lineage>
        <taxon>Bacteria</taxon>
        <taxon>Bacillati</taxon>
        <taxon>Bacillota</taxon>
        <taxon>Clostridia</taxon>
        <taxon>Eubacteriales</taxon>
        <taxon>Candidatus Scatomorpha</taxon>
    </lineage>
</organism>
<dbReference type="SFLD" id="SFLDG01129">
    <property type="entry name" value="C1.5:_HAD__Beta-PGM__Phosphata"/>
    <property type="match status" value="1"/>
</dbReference>
<dbReference type="InterPro" id="IPR023214">
    <property type="entry name" value="HAD_sf"/>
</dbReference>
<dbReference type="PANTHER" id="PTHR43316">
    <property type="entry name" value="HYDROLASE, HALOACID DELAHOGENASE-RELATED"/>
    <property type="match status" value="1"/>
</dbReference>
<keyword evidence="1 2" id="KW-0378">Hydrolase</keyword>
<evidence type="ECO:0000313" key="2">
    <source>
        <dbReference type="EMBL" id="HIS66755.1"/>
    </source>
</evidence>
<dbReference type="AlphaFoldDB" id="A0A9D1FD34"/>
<proteinExistence type="predicted"/>
<reference evidence="2" key="1">
    <citation type="submission" date="2020-10" db="EMBL/GenBank/DDBJ databases">
        <authorList>
            <person name="Gilroy R."/>
        </authorList>
    </citation>
    <scope>NUCLEOTIDE SEQUENCE</scope>
    <source>
        <strain evidence="2">ChiHjej10B9-9673</strain>
    </source>
</reference>
<dbReference type="Gene3D" id="3.40.50.1000">
    <property type="entry name" value="HAD superfamily/HAD-like"/>
    <property type="match status" value="1"/>
</dbReference>
<reference evidence="2" key="2">
    <citation type="journal article" date="2021" name="PeerJ">
        <title>Extensive microbial diversity within the chicken gut microbiome revealed by metagenomics and culture.</title>
        <authorList>
            <person name="Gilroy R."/>
            <person name="Ravi A."/>
            <person name="Getino M."/>
            <person name="Pursley I."/>
            <person name="Horton D.L."/>
            <person name="Alikhan N.F."/>
            <person name="Baker D."/>
            <person name="Gharbi K."/>
            <person name="Hall N."/>
            <person name="Watson M."/>
            <person name="Adriaenssens E.M."/>
            <person name="Foster-Nyarko E."/>
            <person name="Jarju S."/>
            <person name="Secka A."/>
            <person name="Antonio M."/>
            <person name="Oren A."/>
            <person name="Chaudhuri R.R."/>
            <person name="La Ragione R."/>
            <person name="Hildebrand F."/>
            <person name="Pallen M.J."/>
        </authorList>
    </citation>
    <scope>NUCLEOTIDE SEQUENCE</scope>
    <source>
        <strain evidence="2">ChiHjej10B9-9673</strain>
    </source>
</reference>
<dbReference type="InterPro" id="IPR051540">
    <property type="entry name" value="S-2-haloacid_dehalogenase"/>
</dbReference>
<gene>
    <name evidence="2" type="ORF">IAC18_04235</name>
</gene>
<dbReference type="PRINTS" id="PR00413">
    <property type="entry name" value="HADHALOGNASE"/>
</dbReference>
<comment type="caution">
    <text evidence="2">The sequence shown here is derived from an EMBL/GenBank/DDBJ whole genome shotgun (WGS) entry which is preliminary data.</text>
</comment>
<evidence type="ECO:0000256" key="1">
    <source>
        <dbReference type="ARBA" id="ARBA00022801"/>
    </source>
</evidence>
<dbReference type="EMBL" id="DVJK01000116">
    <property type="protein sequence ID" value="HIS66755.1"/>
    <property type="molecule type" value="Genomic_DNA"/>
</dbReference>
<dbReference type="GO" id="GO:0016787">
    <property type="term" value="F:hydrolase activity"/>
    <property type="evidence" value="ECO:0007669"/>
    <property type="project" value="UniProtKB-KW"/>
</dbReference>